<evidence type="ECO:0000313" key="4">
    <source>
        <dbReference type="Proteomes" id="UP001107961"/>
    </source>
</evidence>
<dbReference type="PROSITE" id="PS50405">
    <property type="entry name" value="GST_CTER"/>
    <property type="match status" value="1"/>
</dbReference>
<dbReference type="AlphaFoldDB" id="A0A9Q3W9B6"/>
<accession>A0A9Q3W9B6</accession>
<dbReference type="PROSITE" id="PS50404">
    <property type="entry name" value="GST_NTER"/>
    <property type="match status" value="1"/>
</dbReference>
<dbReference type="EMBL" id="JAJVKT010000022">
    <property type="protein sequence ID" value="MCE7510312.1"/>
    <property type="molecule type" value="Genomic_DNA"/>
</dbReference>
<dbReference type="SFLD" id="SFLDS00019">
    <property type="entry name" value="Glutathione_Transferase_(cytos"/>
    <property type="match status" value="1"/>
</dbReference>
<feature type="domain" description="GST N-terminal" evidence="1">
    <location>
        <begin position="1"/>
        <end position="77"/>
    </location>
</feature>
<dbReference type="InterPro" id="IPR004045">
    <property type="entry name" value="Glutathione_S-Trfase_N"/>
</dbReference>
<evidence type="ECO:0000313" key="3">
    <source>
        <dbReference type="EMBL" id="MCE7510312.1"/>
    </source>
</evidence>
<dbReference type="Proteomes" id="UP001107961">
    <property type="component" value="Unassembled WGS sequence"/>
</dbReference>
<dbReference type="InterPro" id="IPR050983">
    <property type="entry name" value="GST_Omega/HSP26"/>
</dbReference>
<dbReference type="PANTHER" id="PTHR43968:SF6">
    <property type="entry name" value="GLUTATHIONE S-TRANSFERASE OMEGA"/>
    <property type="match status" value="1"/>
</dbReference>
<dbReference type="GO" id="GO:0005737">
    <property type="term" value="C:cytoplasm"/>
    <property type="evidence" value="ECO:0007669"/>
    <property type="project" value="TreeGrafter"/>
</dbReference>
<dbReference type="InterPro" id="IPR036249">
    <property type="entry name" value="Thioredoxin-like_sf"/>
</dbReference>
<sequence length="219" mass="24047">MLKLHGFSASNYVNMVKFALLEKGMAFEQVNDYPSQEASFLDISPMGKVPVLETDQGFLAETNVILEYIDETGEGPALYPADPFQRAQVKELAKLIELYIELPARRCYPEVFFGGKVSDETKQQAREALIKGAAALKRVAKFDPFVAGAQLTAADAVLLYSLDLAAGIAGKLFDLDLLAEIPGSKVLLDQLNQRDSARQVDEERKASMAEFMAHVRGGK</sequence>
<evidence type="ECO:0000259" key="1">
    <source>
        <dbReference type="PROSITE" id="PS50404"/>
    </source>
</evidence>
<dbReference type="SUPFAM" id="SSF47616">
    <property type="entry name" value="GST C-terminal domain-like"/>
    <property type="match status" value="1"/>
</dbReference>
<dbReference type="SFLD" id="SFLDG00358">
    <property type="entry name" value="Main_(cytGST)"/>
    <property type="match status" value="1"/>
</dbReference>
<proteinExistence type="predicted"/>
<name>A0A9Q3W9B6_9GAMM</name>
<organism evidence="3 4">
    <name type="scientific">Alloalcanivorax xenomutans</name>
    <dbReference type="NCBI Taxonomy" id="1094342"/>
    <lineage>
        <taxon>Bacteria</taxon>
        <taxon>Pseudomonadati</taxon>
        <taxon>Pseudomonadota</taxon>
        <taxon>Gammaproteobacteria</taxon>
        <taxon>Oceanospirillales</taxon>
        <taxon>Alcanivoracaceae</taxon>
        <taxon>Alloalcanivorax</taxon>
    </lineage>
</organism>
<dbReference type="RefSeq" id="WP_080530339.1">
    <property type="nucleotide sequence ID" value="NZ_CP012331.1"/>
</dbReference>
<keyword evidence="4" id="KW-1185">Reference proteome</keyword>
<dbReference type="InterPro" id="IPR040079">
    <property type="entry name" value="Glutathione_S-Trfase"/>
</dbReference>
<dbReference type="KEGG" id="axe:P40_02380"/>
<dbReference type="Gene3D" id="1.20.1050.10">
    <property type="match status" value="1"/>
</dbReference>
<dbReference type="CDD" id="cd00570">
    <property type="entry name" value="GST_N_family"/>
    <property type="match status" value="1"/>
</dbReference>
<comment type="caution">
    <text evidence="3">The sequence shown here is derived from an EMBL/GenBank/DDBJ whole genome shotgun (WGS) entry which is preliminary data.</text>
</comment>
<dbReference type="Pfam" id="PF13417">
    <property type="entry name" value="GST_N_3"/>
    <property type="match status" value="1"/>
</dbReference>
<dbReference type="InterPro" id="IPR036282">
    <property type="entry name" value="Glutathione-S-Trfase_C_sf"/>
</dbReference>
<gene>
    <name evidence="3" type="ORF">LZG35_16855</name>
</gene>
<evidence type="ECO:0000259" key="2">
    <source>
        <dbReference type="PROSITE" id="PS50405"/>
    </source>
</evidence>
<dbReference type="InterPro" id="IPR010987">
    <property type="entry name" value="Glutathione-S-Trfase_C-like"/>
</dbReference>
<feature type="domain" description="GST C-terminal" evidence="2">
    <location>
        <begin position="82"/>
        <end position="211"/>
    </location>
</feature>
<protein>
    <submittedName>
        <fullName evidence="3">Glutathione S-transferase N-terminal domain-containing protein</fullName>
    </submittedName>
</protein>
<dbReference type="Gene3D" id="3.40.30.10">
    <property type="entry name" value="Glutaredoxin"/>
    <property type="match status" value="1"/>
</dbReference>
<dbReference type="SUPFAM" id="SSF52833">
    <property type="entry name" value="Thioredoxin-like"/>
    <property type="match status" value="1"/>
</dbReference>
<dbReference type="PANTHER" id="PTHR43968">
    <property type="match status" value="1"/>
</dbReference>
<reference evidence="3" key="1">
    <citation type="submission" date="2022-01" db="EMBL/GenBank/DDBJ databases">
        <authorList>
            <person name="Karlyshev A.V."/>
            <person name="Jaspars M."/>
        </authorList>
    </citation>
    <scope>NUCLEOTIDE SEQUENCE</scope>
    <source>
        <strain evidence="3">AGSA3-2</strain>
    </source>
</reference>